<evidence type="ECO:0000313" key="2">
    <source>
        <dbReference type="Proteomes" id="UP000298138"/>
    </source>
</evidence>
<evidence type="ECO:0000313" key="1">
    <source>
        <dbReference type="EMBL" id="TGZ76804.1"/>
    </source>
</evidence>
<accession>A0A4V3SHM3</accession>
<feature type="non-terminal residue" evidence="1">
    <location>
        <position position="1"/>
    </location>
</feature>
<name>A0A4V3SHM3_9PEZI</name>
<organism evidence="1 2">
    <name type="scientific">Ascodesmis nigricans</name>
    <dbReference type="NCBI Taxonomy" id="341454"/>
    <lineage>
        <taxon>Eukaryota</taxon>
        <taxon>Fungi</taxon>
        <taxon>Dikarya</taxon>
        <taxon>Ascomycota</taxon>
        <taxon>Pezizomycotina</taxon>
        <taxon>Pezizomycetes</taxon>
        <taxon>Pezizales</taxon>
        <taxon>Ascodesmidaceae</taxon>
        <taxon>Ascodesmis</taxon>
    </lineage>
</organism>
<gene>
    <name evidence="1" type="ORF">EX30DRAFT_375203</name>
</gene>
<dbReference type="InParanoid" id="A0A4V3SHM3"/>
<dbReference type="EMBL" id="ML220166">
    <property type="protein sequence ID" value="TGZ76804.1"/>
    <property type="molecule type" value="Genomic_DNA"/>
</dbReference>
<protein>
    <submittedName>
        <fullName evidence="1">Uncharacterized protein</fullName>
    </submittedName>
</protein>
<sequence length="325" mass="36669">GAPDSPITGPTFAPTTDFTLRLDKDFLPTTILSDELHYGYSPTEEFVDEKANIYEPVLEYVYEDSKYYEPVLEYVYEDAKYYEPTEELIYEDVKQYAPTNEYVIEFVDSYAPTYEVELEMAAGPPGEAPPGKHAKGRDPVNWNCNNNLNNFEINIGAEDIPTTGDEYEEEGKKAHGEKKKGVYRPESVARLQEDTPTTAHANIPEIRVQRLKNGDHEVSSVVYFPPVKEKAKFDVVIDDPEEGEGRVEVFEAEKAPEGGKLTWKRRPERGRKVGCWDTEEERWSLGDGKVRAGKGEKVALEFVWAGEDGGGVLWGVGDVRLVEVE</sequence>
<proteinExistence type="predicted"/>
<keyword evidence="2" id="KW-1185">Reference proteome</keyword>
<dbReference type="AlphaFoldDB" id="A0A4V3SHM3"/>
<dbReference type="Proteomes" id="UP000298138">
    <property type="component" value="Unassembled WGS sequence"/>
</dbReference>
<reference evidence="1 2" key="1">
    <citation type="submission" date="2019-04" db="EMBL/GenBank/DDBJ databases">
        <title>Comparative genomics and transcriptomics to analyze fruiting body development in filamentous ascomycetes.</title>
        <authorList>
            <consortium name="DOE Joint Genome Institute"/>
            <person name="Lutkenhaus R."/>
            <person name="Traeger S."/>
            <person name="Breuer J."/>
            <person name="Kuo A."/>
            <person name="Lipzen A."/>
            <person name="Pangilinan J."/>
            <person name="Dilworth D."/>
            <person name="Sandor L."/>
            <person name="Poggeler S."/>
            <person name="Barry K."/>
            <person name="Grigoriev I.V."/>
            <person name="Nowrousian M."/>
        </authorList>
    </citation>
    <scope>NUCLEOTIDE SEQUENCE [LARGE SCALE GENOMIC DNA]</scope>
    <source>
        <strain evidence="1 2">CBS 389.68</strain>
    </source>
</reference>